<evidence type="ECO:0000313" key="3">
    <source>
        <dbReference type="Proteomes" id="UP001221142"/>
    </source>
</evidence>
<dbReference type="AlphaFoldDB" id="A0AAD7FMQ0"/>
<organism evidence="2 3">
    <name type="scientific">Roridomyces roridus</name>
    <dbReference type="NCBI Taxonomy" id="1738132"/>
    <lineage>
        <taxon>Eukaryota</taxon>
        <taxon>Fungi</taxon>
        <taxon>Dikarya</taxon>
        <taxon>Basidiomycota</taxon>
        <taxon>Agaricomycotina</taxon>
        <taxon>Agaricomycetes</taxon>
        <taxon>Agaricomycetidae</taxon>
        <taxon>Agaricales</taxon>
        <taxon>Marasmiineae</taxon>
        <taxon>Mycenaceae</taxon>
        <taxon>Roridomyces</taxon>
    </lineage>
</organism>
<dbReference type="EMBL" id="JARKIF010000010">
    <property type="protein sequence ID" value="KAJ7628596.1"/>
    <property type="molecule type" value="Genomic_DNA"/>
</dbReference>
<accession>A0AAD7FMQ0</accession>
<feature type="region of interest" description="Disordered" evidence="1">
    <location>
        <begin position="294"/>
        <end position="319"/>
    </location>
</feature>
<name>A0AAD7FMQ0_9AGAR</name>
<comment type="caution">
    <text evidence="2">The sequence shown here is derived from an EMBL/GenBank/DDBJ whole genome shotgun (WGS) entry which is preliminary data.</text>
</comment>
<evidence type="ECO:0000256" key="1">
    <source>
        <dbReference type="SAM" id="MobiDB-lite"/>
    </source>
</evidence>
<evidence type="ECO:0000313" key="2">
    <source>
        <dbReference type="EMBL" id="KAJ7628596.1"/>
    </source>
</evidence>
<reference evidence="2" key="1">
    <citation type="submission" date="2023-03" db="EMBL/GenBank/DDBJ databases">
        <title>Massive genome expansion in bonnet fungi (Mycena s.s.) driven by repeated elements and novel gene families across ecological guilds.</title>
        <authorList>
            <consortium name="Lawrence Berkeley National Laboratory"/>
            <person name="Harder C.B."/>
            <person name="Miyauchi S."/>
            <person name="Viragh M."/>
            <person name="Kuo A."/>
            <person name="Thoen E."/>
            <person name="Andreopoulos B."/>
            <person name="Lu D."/>
            <person name="Skrede I."/>
            <person name="Drula E."/>
            <person name="Henrissat B."/>
            <person name="Morin E."/>
            <person name="Kohler A."/>
            <person name="Barry K."/>
            <person name="LaButti K."/>
            <person name="Morin E."/>
            <person name="Salamov A."/>
            <person name="Lipzen A."/>
            <person name="Mereny Z."/>
            <person name="Hegedus B."/>
            <person name="Baldrian P."/>
            <person name="Stursova M."/>
            <person name="Weitz H."/>
            <person name="Taylor A."/>
            <person name="Grigoriev I.V."/>
            <person name="Nagy L.G."/>
            <person name="Martin F."/>
            <person name="Kauserud H."/>
        </authorList>
    </citation>
    <scope>NUCLEOTIDE SEQUENCE</scope>
    <source>
        <strain evidence="2">9284</strain>
    </source>
</reference>
<feature type="compositionally biased region" description="Basic and acidic residues" evidence="1">
    <location>
        <begin position="307"/>
        <end position="319"/>
    </location>
</feature>
<feature type="compositionally biased region" description="Polar residues" evidence="1">
    <location>
        <begin position="296"/>
        <end position="306"/>
    </location>
</feature>
<proteinExistence type="predicted"/>
<protein>
    <submittedName>
        <fullName evidence="2">Uncharacterized protein</fullName>
    </submittedName>
</protein>
<keyword evidence="3" id="KW-1185">Reference proteome</keyword>
<dbReference type="Proteomes" id="UP001221142">
    <property type="component" value="Unassembled WGS sequence"/>
</dbReference>
<gene>
    <name evidence="2" type="ORF">FB45DRAFT_918711</name>
</gene>
<sequence length="391" mass="44096">MGNTLTKQFRVHRFLGLAVCHSGNVDPRRLEHYTYTFWTAEMDGLLLRGGFKHCLVAPQLPIYVSSKEPVSVGADNTAGSMADGKAKSVYVDVAILLPVTEPRFPEDIGAIGPLVAGKSLAHFFDEVLPKNWELSPRCVRVIGLQAPLLAELKRIPPRHSKTATTFHHNLIHLLNLACQQAKAQARCLFASSAFARQDRVILVAGAGDYYQVCIVTREWAIERLDGFDDLDEDDLEEIFATAIKNGAFIEKLEDKDLADEYKNIIGHPRRIREQIEERDARYVQRCLKREALQNRLAPSSPTGPNSDHSRARFSDEELGSVHRQTEDGVELFEVQSAQTFFTQSESAVWSRLLRLGTSKSNDFMEKIQDIIGEFEVKEETRRKKMKFANAL</sequence>